<dbReference type="InterPro" id="IPR013083">
    <property type="entry name" value="Znf_RING/FYVE/PHD"/>
</dbReference>
<dbReference type="GO" id="GO:0008270">
    <property type="term" value="F:zinc ion binding"/>
    <property type="evidence" value="ECO:0007669"/>
    <property type="project" value="UniProtKB-KW"/>
</dbReference>
<accession>A0A5A7RE31</accession>
<dbReference type="PANTHER" id="PTHR46519:SF3">
    <property type="entry name" value="RING_U-BOX SUPERFAMILY PROTEIN"/>
    <property type="match status" value="1"/>
</dbReference>
<feature type="compositionally biased region" description="Polar residues" evidence="2">
    <location>
        <begin position="281"/>
        <end position="299"/>
    </location>
</feature>
<dbReference type="OrthoDB" id="6078042at2759"/>
<evidence type="ECO:0000313" key="5">
    <source>
        <dbReference type="Proteomes" id="UP000325081"/>
    </source>
</evidence>
<dbReference type="Gene3D" id="3.30.40.10">
    <property type="entry name" value="Zinc/RING finger domain, C3HC4 (zinc finger)"/>
    <property type="match status" value="1"/>
</dbReference>
<evidence type="ECO:0000256" key="1">
    <source>
        <dbReference type="PROSITE-ProRule" id="PRU00175"/>
    </source>
</evidence>
<dbReference type="EMBL" id="BKCP01011959">
    <property type="protein sequence ID" value="GER55626.1"/>
    <property type="molecule type" value="Genomic_DNA"/>
</dbReference>
<feature type="domain" description="RING-type" evidence="3">
    <location>
        <begin position="566"/>
        <end position="605"/>
    </location>
</feature>
<organism evidence="4 5">
    <name type="scientific">Striga asiatica</name>
    <name type="common">Asiatic witchweed</name>
    <name type="synonym">Buchnera asiatica</name>
    <dbReference type="NCBI Taxonomy" id="4170"/>
    <lineage>
        <taxon>Eukaryota</taxon>
        <taxon>Viridiplantae</taxon>
        <taxon>Streptophyta</taxon>
        <taxon>Embryophyta</taxon>
        <taxon>Tracheophyta</taxon>
        <taxon>Spermatophyta</taxon>
        <taxon>Magnoliopsida</taxon>
        <taxon>eudicotyledons</taxon>
        <taxon>Gunneridae</taxon>
        <taxon>Pentapetalae</taxon>
        <taxon>asterids</taxon>
        <taxon>lamiids</taxon>
        <taxon>Lamiales</taxon>
        <taxon>Orobanchaceae</taxon>
        <taxon>Buchnereae</taxon>
        <taxon>Striga</taxon>
    </lineage>
</organism>
<gene>
    <name evidence="4" type="ORF">STAS_33300</name>
</gene>
<comment type="caution">
    <text evidence="4">The sequence shown here is derived from an EMBL/GenBank/DDBJ whole genome shotgun (WGS) entry which is preliminary data.</text>
</comment>
<keyword evidence="1" id="KW-0862">Zinc</keyword>
<dbReference type="InterPro" id="IPR001841">
    <property type="entry name" value="Znf_RING"/>
</dbReference>
<protein>
    <submittedName>
        <fullName evidence="4">RING/U-box superfamily protein</fullName>
    </submittedName>
</protein>
<proteinExistence type="predicted"/>
<sequence length="622" mass="70965">MAVAGLHNVPSAFGPSLFSNSRPATRASSLLQMWRELENEHIVARSCGPRQRPRNGSDIELSSSNENSSEDSSSVLSDDLGENERERVRQIFREWMSSGSNGPFQNIEDVRDEVGPRPIRRLCGRQTLLDLVLRAKGEREREISGLNERRPVSEFAHRNRIQALLRGRFLRNERVLGDERPSSRGAAELGLLRQRHTVSNLREGFLSKLDNSTSTSSNTVDSNNCAPESTCPEKEVIEVQTIPDLETTEVQATEADRNTYEHQVQATEAEIRVSHIETSDQDFVQSSQLASRQEDPTPNTQVQIHFDIPNNNDPPLELEDFNISTPSLENMDEELDSRQGSGQMEQEYRVSAAAYQSNPIQFVYDVEEQQDTVHELQSNYLQEAIDSWLDIPSRRIDTSTLPDDDRAHSVELRELFSRRRVSSLLGSSFRERLNEVLQSHVEKLHRASGDWVDQEQFDADEHNQFDQSSDLFGGSHPLWGDEEFQGMNVHLETEWEVINELRIDMARLQQRMNHMQSMLETCMEMQIELQRSVHQELSATLNRPIFPTDEDASMESKWDHVRKGICCMCRDSKIDVLLYRCGHMCLCSKCAENLVRCKGKCPMCEAPVVEAVEAYFTSATHN</sequence>
<reference evidence="5" key="1">
    <citation type="journal article" date="2019" name="Curr. Biol.">
        <title>Genome Sequence of Striga asiatica Provides Insight into the Evolution of Plant Parasitism.</title>
        <authorList>
            <person name="Yoshida S."/>
            <person name="Kim S."/>
            <person name="Wafula E.K."/>
            <person name="Tanskanen J."/>
            <person name="Kim Y.M."/>
            <person name="Honaas L."/>
            <person name="Yang Z."/>
            <person name="Spallek T."/>
            <person name="Conn C.E."/>
            <person name="Ichihashi Y."/>
            <person name="Cheong K."/>
            <person name="Cui S."/>
            <person name="Der J.P."/>
            <person name="Gundlach H."/>
            <person name="Jiao Y."/>
            <person name="Hori C."/>
            <person name="Ishida J.K."/>
            <person name="Kasahara H."/>
            <person name="Kiba T."/>
            <person name="Kim M.S."/>
            <person name="Koo N."/>
            <person name="Laohavisit A."/>
            <person name="Lee Y.H."/>
            <person name="Lumba S."/>
            <person name="McCourt P."/>
            <person name="Mortimer J.C."/>
            <person name="Mutuku J.M."/>
            <person name="Nomura T."/>
            <person name="Sasaki-Sekimoto Y."/>
            <person name="Seto Y."/>
            <person name="Wang Y."/>
            <person name="Wakatake T."/>
            <person name="Sakakibara H."/>
            <person name="Demura T."/>
            <person name="Yamaguchi S."/>
            <person name="Yoneyama K."/>
            <person name="Manabe R.I."/>
            <person name="Nelson D.C."/>
            <person name="Schulman A.H."/>
            <person name="Timko M.P."/>
            <person name="dePamphilis C.W."/>
            <person name="Choi D."/>
            <person name="Shirasu K."/>
        </authorList>
    </citation>
    <scope>NUCLEOTIDE SEQUENCE [LARGE SCALE GENOMIC DNA]</scope>
    <source>
        <strain evidence="5">cv. UVA1</strain>
    </source>
</reference>
<dbReference type="Proteomes" id="UP000325081">
    <property type="component" value="Unassembled WGS sequence"/>
</dbReference>
<evidence type="ECO:0000259" key="3">
    <source>
        <dbReference type="PROSITE" id="PS50089"/>
    </source>
</evidence>
<dbReference type="PROSITE" id="PS50089">
    <property type="entry name" value="ZF_RING_2"/>
    <property type="match status" value="1"/>
</dbReference>
<feature type="region of interest" description="Disordered" evidence="2">
    <location>
        <begin position="45"/>
        <end position="83"/>
    </location>
</feature>
<feature type="compositionally biased region" description="Low complexity" evidence="2">
    <location>
        <begin position="210"/>
        <end position="224"/>
    </location>
</feature>
<dbReference type="AlphaFoldDB" id="A0A5A7RE31"/>
<name>A0A5A7RE31_STRAF</name>
<dbReference type="SUPFAM" id="SSF57850">
    <property type="entry name" value="RING/U-box"/>
    <property type="match status" value="1"/>
</dbReference>
<feature type="compositionally biased region" description="Low complexity" evidence="2">
    <location>
        <begin position="58"/>
        <end position="78"/>
    </location>
</feature>
<feature type="region of interest" description="Disordered" evidence="2">
    <location>
        <begin position="278"/>
        <end position="299"/>
    </location>
</feature>
<evidence type="ECO:0000313" key="4">
    <source>
        <dbReference type="EMBL" id="GER55626.1"/>
    </source>
</evidence>
<dbReference type="Pfam" id="PF13920">
    <property type="entry name" value="zf-C3HC4_3"/>
    <property type="match status" value="1"/>
</dbReference>
<evidence type="ECO:0000256" key="2">
    <source>
        <dbReference type="SAM" id="MobiDB-lite"/>
    </source>
</evidence>
<feature type="region of interest" description="Disordered" evidence="2">
    <location>
        <begin position="209"/>
        <end position="229"/>
    </location>
</feature>
<keyword evidence="1" id="KW-0863">Zinc-finger</keyword>
<keyword evidence="5" id="KW-1185">Reference proteome</keyword>
<keyword evidence="1" id="KW-0479">Metal-binding</keyword>
<dbReference type="PANTHER" id="PTHR46519">
    <property type="entry name" value="RING/U-BOX SUPERFAMILY PROTEIN"/>
    <property type="match status" value="1"/>
</dbReference>